<dbReference type="Pfam" id="PF01541">
    <property type="entry name" value="GIY-YIG"/>
    <property type="match status" value="1"/>
</dbReference>
<feature type="domain" description="GIY-YIG" evidence="2">
    <location>
        <begin position="2"/>
        <end position="79"/>
    </location>
</feature>
<reference evidence="3 4" key="1">
    <citation type="submission" date="2018-04" db="EMBL/GenBank/DDBJ databases">
        <title>Genomic Encyclopedia of Archaeal and Bacterial Type Strains, Phase II (KMG-II): from individual species to whole genera.</title>
        <authorList>
            <person name="Goeker M."/>
        </authorList>
    </citation>
    <scope>NUCLEOTIDE SEQUENCE [LARGE SCALE GENOMIC DNA]</scope>
    <source>
        <strain evidence="3 4">DSM 23082</strain>
    </source>
</reference>
<dbReference type="Proteomes" id="UP000244174">
    <property type="component" value="Unassembled WGS sequence"/>
</dbReference>
<dbReference type="OrthoDB" id="9807770at2"/>
<keyword evidence="3" id="KW-0540">Nuclease</keyword>
<evidence type="ECO:0000313" key="3">
    <source>
        <dbReference type="EMBL" id="PTX44601.1"/>
    </source>
</evidence>
<comment type="similarity">
    <text evidence="1">Belongs to the UPF0213 family.</text>
</comment>
<dbReference type="EMBL" id="QBKQ01000001">
    <property type="protein sequence ID" value="PTX44601.1"/>
    <property type="molecule type" value="Genomic_DNA"/>
</dbReference>
<protein>
    <submittedName>
        <fullName evidence="3">Putative endonuclease</fullName>
    </submittedName>
</protein>
<organism evidence="3 4">
    <name type="scientific">Christiangramia gaetbulicola</name>
    <dbReference type="NCBI Taxonomy" id="703340"/>
    <lineage>
        <taxon>Bacteria</taxon>
        <taxon>Pseudomonadati</taxon>
        <taxon>Bacteroidota</taxon>
        <taxon>Flavobacteriia</taxon>
        <taxon>Flavobacteriales</taxon>
        <taxon>Flavobacteriaceae</taxon>
        <taxon>Christiangramia</taxon>
    </lineage>
</organism>
<dbReference type="InterPro" id="IPR035901">
    <property type="entry name" value="GIY-YIG_endonuc_sf"/>
</dbReference>
<dbReference type="CDD" id="cd10448">
    <property type="entry name" value="GIY-YIG_unchar_3"/>
    <property type="match status" value="1"/>
</dbReference>
<sequence>MKTSYIYILSNKNRSVLYIGIASELIKRMTEHKNKIGSDFCRKYNLEDLLYFEEFTDINKAIAREKQLKNWHKEWKWNLIKESNPDLRDLFPEL</sequence>
<accession>A0A2T6ALA4</accession>
<dbReference type="PROSITE" id="PS50164">
    <property type="entry name" value="GIY_YIG"/>
    <property type="match status" value="1"/>
</dbReference>
<keyword evidence="3" id="KW-0255">Endonuclease</keyword>
<dbReference type="AlphaFoldDB" id="A0A2T6ALA4"/>
<dbReference type="InterPro" id="IPR050190">
    <property type="entry name" value="UPF0213_domain"/>
</dbReference>
<dbReference type="PANTHER" id="PTHR34477:SF5">
    <property type="entry name" value="BSL5627 PROTEIN"/>
    <property type="match status" value="1"/>
</dbReference>
<keyword evidence="3" id="KW-0378">Hydrolase</keyword>
<dbReference type="RefSeq" id="WP_108170547.1">
    <property type="nucleotide sequence ID" value="NZ_QBKQ01000001.1"/>
</dbReference>
<dbReference type="InterPro" id="IPR000305">
    <property type="entry name" value="GIY-YIG_endonuc"/>
</dbReference>
<dbReference type="GO" id="GO:0004519">
    <property type="term" value="F:endonuclease activity"/>
    <property type="evidence" value="ECO:0007669"/>
    <property type="project" value="UniProtKB-KW"/>
</dbReference>
<dbReference type="SUPFAM" id="SSF82771">
    <property type="entry name" value="GIY-YIG endonuclease"/>
    <property type="match status" value="1"/>
</dbReference>
<dbReference type="SMART" id="SM00465">
    <property type="entry name" value="GIYc"/>
    <property type="match status" value="1"/>
</dbReference>
<dbReference type="Gene3D" id="3.40.1440.10">
    <property type="entry name" value="GIY-YIG endonuclease"/>
    <property type="match status" value="1"/>
</dbReference>
<name>A0A2T6ALA4_9FLAO</name>
<evidence type="ECO:0000256" key="1">
    <source>
        <dbReference type="ARBA" id="ARBA00007435"/>
    </source>
</evidence>
<comment type="caution">
    <text evidence="3">The sequence shown here is derived from an EMBL/GenBank/DDBJ whole genome shotgun (WGS) entry which is preliminary data.</text>
</comment>
<evidence type="ECO:0000313" key="4">
    <source>
        <dbReference type="Proteomes" id="UP000244174"/>
    </source>
</evidence>
<evidence type="ECO:0000259" key="2">
    <source>
        <dbReference type="PROSITE" id="PS50164"/>
    </source>
</evidence>
<proteinExistence type="inferred from homology"/>
<keyword evidence="4" id="KW-1185">Reference proteome</keyword>
<gene>
    <name evidence="3" type="ORF">C8P64_0582</name>
</gene>
<dbReference type="PANTHER" id="PTHR34477">
    <property type="entry name" value="UPF0213 PROTEIN YHBQ"/>
    <property type="match status" value="1"/>
</dbReference>